<reference evidence="1" key="1">
    <citation type="journal article" date="2017" name="Nature">
        <title>The sunflower genome provides insights into oil metabolism, flowering and Asterid evolution.</title>
        <authorList>
            <person name="Badouin H."/>
            <person name="Gouzy J."/>
            <person name="Grassa C.J."/>
            <person name="Murat F."/>
            <person name="Staton S.E."/>
            <person name="Cottret L."/>
            <person name="Lelandais-Briere C."/>
            <person name="Owens G.L."/>
            <person name="Carrere S."/>
            <person name="Mayjonade B."/>
            <person name="Legrand L."/>
            <person name="Gill N."/>
            <person name="Kane N.C."/>
            <person name="Bowers J.E."/>
            <person name="Hubner S."/>
            <person name="Bellec A."/>
            <person name="Berard A."/>
            <person name="Berges H."/>
            <person name="Blanchet N."/>
            <person name="Boniface M.C."/>
            <person name="Brunel D."/>
            <person name="Catrice O."/>
            <person name="Chaidir N."/>
            <person name="Claudel C."/>
            <person name="Donnadieu C."/>
            <person name="Faraut T."/>
            <person name="Fievet G."/>
            <person name="Helmstetter N."/>
            <person name="King M."/>
            <person name="Knapp S.J."/>
            <person name="Lai Z."/>
            <person name="Le Paslier M.C."/>
            <person name="Lippi Y."/>
            <person name="Lorenzon L."/>
            <person name="Mandel J.R."/>
            <person name="Marage G."/>
            <person name="Marchand G."/>
            <person name="Marquand E."/>
            <person name="Bret-Mestries E."/>
            <person name="Morien E."/>
            <person name="Nambeesan S."/>
            <person name="Nguyen T."/>
            <person name="Pegot-Espagnet P."/>
            <person name="Pouilly N."/>
            <person name="Raftis F."/>
            <person name="Sallet E."/>
            <person name="Schiex T."/>
            <person name="Thomas J."/>
            <person name="Vandecasteele C."/>
            <person name="Vares D."/>
            <person name="Vear F."/>
            <person name="Vautrin S."/>
            <person name="Crespi M."/>
            <person name="Mangin B."/>
            <person name="Burke J.M."/>
            <person name="Salse J."/>
            <person name="Munos S."/>
            <person name="Vincourt P."/>
            <person name="Rieseberg L.H."/>
            <person name="Langlade N.B."/>
        </authorList>
    </citation>
    <scope>NUCLEOTIDE SEQUENCE</scope>
    <source>
        <tissue evidence="1">Leaves</tissue>
    </source>
</reference>
<gene>
    <name evidence="1" type="ORF">HanXRQr2_Chr12g0546331</name>
</gene>
<name>A0A9K3MWF1_HELAN</name>
<proteinExistence type="predicted"/>
<evidence type="ECO:0000313" key="2">
    <source>
        <dbReference type="Proteomes" id="UP000215914"/>
    </source>
</evidence>
<keyword evidence="2" id="KW-1185">Reference proteome</keyword>
<organism evidence="1 2">
    <name type="scientific">Helianthus annuus</name>
    <name type="common">Common sunflower</name>
    <dbReference type="NCBI Taxonomy" id="4232"/>
    <lineage>
        <taxon>Eukaryota</taxon>
        <taxon>Viridiplantae</taxon>
        <taxon>Streptophyta</taxon>
        <taxon>Embryophyta</taxon>
        <taxon>Tracheophyta</taxon>
        <taxon>Spermatophyta</taxon>
        <taxon>Magnoliopsida</taxon>
        <taxon>eudicotyledons</taxon>
        <taxon>Gunneridae</taxon>
        <taxon>Pentapetalae</taxon>
        <taxon>asterids</taxon>
        <taxon>campanulids</taxon>
        <taxon>Asterales</taxon>
        <taxon>Asteraceae</taxon>
        <taxon>Asteroideae</taxon>
        <taxon>Heliantheae alliance</taxon>
        <taxon>Heliantheae</taxon>
        <taxon>Helianthus</taxon>
    </lineage>
</organism>
<evidence type="ECO:0000313" key="1">
    <source>
        <dbReference type="EMBL" id="KAF5778340.1"/>
    </source>
</evidence>
<dbReference type="AlphaFoldDB" id="A0A9K3MWF1"/>
<dbReference type="Gramene" id="mRNA:HanXRQr2_Chr12g0546331">
    <property type="protein sequence ID" value="CDS:HanXRQr2_Chr12g0546331.1"/>
    <property type="gene ID" value="HanXRQr2_Chr12g0546331"/>
</dbReference>
<dbReference type="Proteomes" id="UP000215914">
    <property type="component" value="Unassembled WGS sequence"/>
</dbReference>
<sequence>MWNPLVLHERETLGLQDYVNESLVRKKMVLICRGRERERGRRRQPLVSVNDGKV</sequence>
<comment type="caution">
    <text evidence="1">The sequence shown here is derived from an EMBL/GenBank/DDBJ whole genome shotgun (WGS) entry which is preliminary data.</text>
</comment>
<accession>A0A9K3MWF1</accession>
<reference evidence="1" key="2">
    <citation type="submission" date="2020-06" db="EMBL/GenBank/DDBJ databases">
        <title>Helianthus annuus Genome sequencing and assembly Release 2.</title>
        <authorList>
            <person name="Gouzy J."/>
            <person name="Langlade N."/>
            <person name="Munos S."/>
        </authorList>
    </citation>
    <scope>NUCLEOTIDE SEQUENCE</scope>
    <source>
        <tissue evidence="1">Leaves</tissue>
    </source>
</reference>
<dbReference type="EMBL" id="MNCJ02000327">
    <property type="protein sequence ID" value="KAF5778340.1"/>
    <property type="molecule type" value="Genomic_DNA"/>
</dbReference>
<protein>
    <submittedName>
        <fullName evidence="1">Uncharacterized protein</fullName>
    </submittedName>
</protein>